<dbReference type="AlphaFoldDB" id="U5SCZ3"/>
<evidence type="ECO:0000313" key="6">
    <source>
        <dbReference type="EMBL" id="AGY81988.1"/>
    </source>
</evidence>
<dbReference type="SUPFAM" id="SSF46689">
    <property type="entry name" value="Homeodomain-like"/>
    <property type="match status" value="1"/>
</dbReference>
<feature type="domain" description="HTH tetR-type" evidence="5">
    <location>
        <begin position="6"/>
        <end position="66"/>
    </location>
</feature>
<dbReference type="PATRIC" id="fig|1266845.5.peg.1334"/>
<sequence>MARKKTILKSQILETAYQVVKTEGFEGFTARNIAKKMDCSTQPIYLEFKNMDDLKQELVEKIKTYIDETIYKNERTEDPLLNMCLNYVYFAKNEPIFFKALFFESQLDPDQMHKISLDMMMGIFKELEGTKELSKAEKTKLFKNIWITVHGTAVLIAQGFLKFHEKDVMDYIEQTLKQHMPNYRA</sequence>
<dbReference type="HOGENOM" id="CLU_100170_2_0_9"/>
<dbReference type="KEGG" id="caw:Q783_07175"/>
<gene>
    <name evidence="6" type="ORF">Q783_07175</name>
</gene>
<dbReference type="Pfam" id="PF13305">
    <property type="entry name" value="TetR_C_33"/>
    <property type="match status" value="1"/>
</dbReference>
<proteinExistence type="predicted"/>
<feature type="DNA-binding region" description="H-T-H motif" evidence="4">
    <location>
        <begin position="29"/>
        <end position="48"/>
    </location>
</feature>
<dbReference type="STRING" id="1266845.Q783_07175"/>
<keyword evidence="1" id="KW-0805">Transcription regulation</keyword>
<dbReference type="eggNOG" id="COG1309">
    <property type="taxonomic scope" value="Bacteria"/>
</dbReference>
<dbReference type="InterPro" id="IPR025996">
    <property type="entry name" value="MT1864/Rv1816-like_C"/>
</dbReference>
<dbReference type="EMBL" id="CP006812">
    <property type="protein sequence ID" value="AGY81988.1"/>
    <property type="molecule type" value="Genomic_DNA"/>
</dbReference>
<evidence type="ECO:0000259" key="5">
    <source>
        <dbReference type="PROSITE" id="PS50977"/>
    </source>
</evidence>
<dbReference type="GO" id="GO:0003677">
    <property type="term" value="F:DNA binding"/>
    <property type="evidence" value="ECO:0007669"/>
    <property type="project" value="UniProtKB-UniRule"/>
</dbReference>
<evidence type="ECO:0000313" key="7">
    <source>
        <dbReference type="Proteomes" id="UP000017469"/>
    </source>
</evidence>
<evidence type="ECO:0000256" key="4">
    <source>
        <dbReference type="PROSITE-ProRule" id="PRU00335"/>
    </source>
</evidence>
<name>U5SCZ3_9LACT</name>
<dbReference type="InterPro" id="IPR036271">
    <property type="entry name" value="Tet_transcr_reg_TetR-rel_C_sf"/>
</dbReference>
<evidence type="ECO:0000256" key="2">
    <source>
        <dbReference type="ARBA" id="ARBA00023125"/>
    </source>
</evidence>
<dbReference type="RefSeq" id="WP_023178431.1">
    <property type="nucleotide sequence ID" value="NC_022606.1"/>
</dbReference>
<protein>
    <submittedName>
        <fullName evidence="6">TetR family transcriptional regulator</fullName>
    </submittedName>
</protein>
<dbReference type="SUPFAM" id="SSF48498">
    <property type="entry name" value="Tetracyclin repressor-like, C-terminal domain"/>
    <property type="match status" value="1"/>
</dbReference>
<evidence type="ECO:0000256" key="3">
    <source>
        <dbReference type="ARBA" id="ARBA00023163"/>
    </source>
</evidence>
<keyword evidence="2 4" id="KW-0238">DNA-binding</keyword>
<evidence type="ECO:0000256" key="1">
    <source>
        <dbReference type="ARBA" id="ARBA00023015"/>
    </source>
</evidence>
<keyword evidence="3" id="KW-0804">Transcription</keyword>
<dbReference type="PROSITE" id="PS50977">
    <property type="entry name" value="HTH_TETR_2"/>
    <property type="match status" value="1"/>
</dbReference>
<dbReference type="Pfam" id="PF00440">
    <property type="entry name" value="TetR_N"/>
    <property type="match status" value="1"/>
</dbReference>
<accession>U5SCZ3</accession>
<dbReference type="InterPro" id="IPR009057">
    <property type="entry name" value="Homeodomain-like_sf"/>
</dbReference>
<reference evidence="6 7" key="1">
    <citation type="journal article" date="2013" name="Genome Announc.">
        <title>Complete Genome Sequence of Carnobacterium gilichinskyi Strain WN1359T (DSM 27470T).</title>
        <authorList>
            <person name="Leonard M.T."/>
            <person name="Panayotova N."/>
            <person name="Farmerie W.G."/>
            <person name="Triplett E.W."/>
            <person name="Nicholson W.L."/>
        </authorList>
    </citation>
    <scope>NUCLEOTIDE SEQUENCE [LARGE SCALE GENOMIC DNA]</scope>
    <source>
        <strain evidence="6 7">WN1359</strain>
    </source>
</reference>
<dbReference type="Proteomes" id="UP000017469">
    <property type="component" value="Chromosome"/>
</dbReference>
<dbReference type="InterPro" id="IPR001647">
    <property type="entry name" value="HTH_TetR"/>
</dbReference>
<dbReference type="Gene3D" id="1.10.357.10">
    <property type="entry name" value="Tetracycline Repressor, domain 2"/>
    <property type="match status" value="1"/>
</dbReference>
<organism evidence="6 7">
    <name type="scientific">Carnobacterium inhibens subsp. gilichinskyi</name>
    <dbReference type="NCBI Taxonomy" id="1266845"/>
    <lineage>
        <taxon>Bacteria</taxon>
        <taxon>Bacillati</taxon>
        <taxon>Bacillota</taxon>
        <taxon>Bacilli</taxon>
        <taxon>Lactobacillales</taxon>
        <taxon>Carnobacteriaceae</taxon>
        <taxon>Carnobacterium</taxon>
    </lineage>
</organism>